<dbReference type="InterPro" id="IPR018317">
    <property type="entry name" value="QueC"/>
</dbReference>
<organism evidence="1">
    <name type="scientific">Methanothermobacter wolfeii</name>
    <name type="common">Methanobacterium wolfei</name>
    <dbReference type="NCBI Taxonomy" id="145261"/>
    <lineage>
        <taxon>Archaea</taxon>
        <taxon>Methanobacteriati</taxon>
        <taxon>Methanobacteriota</taxon>
        <taxon>Methanomada group</taxon>
        <taxon>Methanobacteria</taxon>
        <taxon>Methanobacteriales</taxon>
        <taxon>Methanobacteriaceae</taxon>
        <taxon>Methanothermobacter</taxon>
    </lineage>
</organism>
<accession>A0A9E7RVI5</accession>
<dbReference type="InterPro" id="IPR005232">
    <property type="entry name" value="LarE"/>
</dbReference>
<dbReference type="RefSeq" id="WP_261599468.1">
    <property type="nucleotide sequence ID" value="NZ_CP104550.1"/>
</dbReference>
<dbReference type="PANTHER" id="PTHR43169:SF4">
    <property type="entry name" value="ATPASE, PP-LOOP SUPERFAMILY-RELATED"/>
    <property type="match status" value="1"/>
</dbReference>
<dbReference type="GeneID" id="75106977"/>
<dbReference type="GO" id="GO:0016783">
    <property type="term" value="F:sulfurtransferase activity"/>
    <property type="evidence" value="ECO:0007669"/>
    <property type="project" value="InterPro"/>
</dbReference>
<dbReference type="Gene3D" id="3.40.50.620">
    <property type="entry name" value="HUPs"/>
    <property type="match status" value="1"/>
</dbReference>
<dbReference type="SUPFAM" id="SSF52402">
    <property type="entry name" value="Adenine nucleotide alpha hydrolases-like"/>
    <property type="match status" value="1"/>
</dbReference>
<reference evidence="1" key="1">
    <citation type="submission" date="2022-09" db="EMBL/GenBank/DDBJ databases">
        <title>Characterization of three MwoI isoschizomers from sequenced genome and metagenomes.</title>
        <authorList>
            <person name="Fomenkov A."/>
            <person name="Xu S.Y."/>
            <person name="Roberts R.J."/>
        </authorList>
    </citation>
    <scope>NUCLEOTIDE SEQUENCE</scope>
    <source>
        <strain evidence="1">DSM 2970</strain>
    </source>
</reference>
<dbReference type="InterPro" id="IPR014729">
    <property type="entry name" value="Rossmann-like_a/b/a_fold"/>
</dbReference>
<dbReference type="AlphaFoldDB" id="A0A9E7RVI5"/>
<dbReference type="Pfam" id="PF06508">
    <property type="entry name" value="QueC"/>
    <property type="match status" value="1"/>
</dbReference>
<dbReference type="InterPro" id="IPR052188">
    <property type="entry name" value="Ni-pincer_cofactor_biosynth"/>
</dbReference>
<gene>
    <name evidence="1" type="primary">larE</name>
    <name evidence="1" type="ORF">N5910_06955</name>
</gene>
<dbReference type="CDD" id="cd01990">
    <property type="entry name" value="LarE-like"/>
    <property type="match status" value="1"/>
</dbReference>
<dbReference type="NCBIfam" id="TIGR00268">
    <property type="entry name" value="ATP-dependent sacrificial sulfur transferase LarE"/>
    <property type="match status" value="1"/>
</dbReference>
<keyword evidence="1" id="KW-0808">Transferase</keyword>
<name>A0A9E7RVI5_METWO</name>
<dbReference type="EMBL" id="CP104550">
    <property type="protein sequence ID" value="UXH31274.1"/>
    <property type="molecule type" value="Genomic_DNA"/>
</dbReference>
<evidence type="ECO:0000313" key="1">
    <source>
        <dbReference type="EMBL" id="UXH31274.1"/>
    </source>
</evidence>
<dbReference type="PANTHER" id="PTHR43169">
    <property type="entry name" value="EXSB FAMILY PROTEIN"/>
    <property type="match status" value="1"/>
</dbReference>
<dbReference type="Proteomes" id="UP001065373">
    <property type="component" value="Chromosome"/>
</dbReference>
<sequence>MELDEKIGRVKESLRGRRVAVGFSGGADSTALLDIAAGVAEEVVAFTVDTGVMPRGFTERASEIAARIGVPHKIIELNLLDNREFRENSAKRCFVCKNIIYSSIMSEAHAMGLDVVVDGTTVSDMFEDRPGVLVNHLLGIESPLLNAGMKRSDVLEYLKLRGLDYSENTTCLATRINTGEEITPEKINRVSYAESLIGSISDAGAVRVRHDGNSAVIQVEDPEGLLNKNILRHIEGELRAIGFERVLLDLSGYSKGEEELVLYRPCREADSRIMFEVKLPYPIDVKETCSSLESMKPRCSEKMGVIMLNLDGRNVTIFRNGKIVSRNVKDREDAEDVLLKVLPHIIRRLDDSSPVT</sequence>
<protein>
    <submittedName>
        <fullName evidence="1">ATP-dependent sacrificial sulfur transferase LarE</fullName>
    </submittedName>
</protein>
<proteinExistence type="predicted"/>